<evidence type="ECO:0000259" key="11">
    <source>
        <dbReference type="PROSITE" id="PS50808"/>
    </source>
</evidence>
<dbReference type="OMA" id="DCETIGY"/>
<dbReference type="InterPro" id="IPR025525">
    <property type="entry name" value="hAT-like_transposase_RNase-H"/>
</dbReference>
<dbReference type="GO" id="GO:0008270">
    <property type="term" value="F:zinc ion binding"/>
    <property type="evidence" value="ECO:0007669"/>
    <property type="project" value="UniProtKB-KW"/>
</dbReference>
<evidence type="ECO:0000313" key="12">
    <source>
        <dbReference type="EMBL" id="RZC45916.1"/>
    </source>
</evidence>
<dbReference type="SMART" id="SM00614">
    <property type="entry name" value="ZnF_BED"/>
    <property type="match status" value="2"/>
</dbReference>
<sequence>MEPATKKPVPKPKKLRSLVWNDFERVKRGDTMAAICKHCKNKLNGASTSGTTHLKNHLLRCPVKNNLGDTNAGISYGKRLTSLVWNDFERVKRGDAMVAICKHCKRKLNGASTNGTTHLKNHLLRCPLRNSLASASDTTQRNLLQIYPLNNNVLVREEIEDGSVEPDSLIPDEDPIPQHIEQSRVDLARMIILHDYPLNMVEHIGFKRFVENLQPSFCFTSDTVMADCMQIYGIEKQRVYEILDEVPGQISVTASTWTSGQDHVYLCLTAHYIDVAWLLQKKILNFVMIDPDTEETLQLSETIITCINDWGIDSKLLSLALDNYSTSDDVASRVKERLPHNRLLPRNDLFHVCCAEHILNVIVQELLGALHDVIHKIRECVRYVKSSESLQQNFNDLYQGLQVTTSHKNLCLDSPTRWKSTYLMLEAAVGNRIAFSHFQECDSNYVKISNSDWERVTAVTNYLKLFVEVLNVFSGAKSPTANLYFPEVCDIHVQLIEWCKSSDSVICSVALKMKEKFDIYWSVCIRLLTIAAILDPRFKMKLVEYYYPQIYGGSSAERISDISKCIKDLYEEYTNKSMAFSSLDHGYACEGQSSGLSAALSCVDNGSKDRLSGYNKFVHETADTQYEKSELDKYLDEPVFPTNIDFNILNWWKVNSPKYPVLSMVARDVLGIPMSTAVTSYSANNDGDRVLATHWSPLSSDVIQAMICTHDWLQTELEDQRKLHSPGHCPFLLKNLSRGKVRLETLKSSLSCKSSGKM</sequence>
<dbReference type="Gramene" id="RZC45916">
    <property type="protein sequence ID" value="RZC45916"/>
    <property type="gene ID" value="C5167_038862"/>
</dbReference>
<dbReference type="Proteomes" id="UP000316621">
    <property type="component" value="Chromosome 1"/>
</dbReference>
<dbReference type="Pfam" id="PF02892">
    <property type="entry name" value="zf-BED"/>
    <property type="match status" value="2"/>
</dbReference>
<evidence type="ECO:0000256" key="4">
    <source>
        <dbReference type="ARBA" id="ARBA00022771"/>
    </source>
</evidence>
<feature type="domain" description="BED-type" evidence="11">
    <location>
        <begin position="14"/>
        <end position="60"/>
    </location>
</feature>
<dbReference type="EMBL" id="CM010715">
    <property type="protein sequence ID" value="RZC45916.1"/>
    <property type="molecule type" value="Genomic_DNA"/>
</dbReference>
<comment type="subcellular location">
    <subcellularLocation>
        <location evidence="1">Nucleus</location>
    </subcellularLocation>
</comment>
<feature type="domain" description="BED-type" evidence="11">
    <location>
        <begin position="79"/>
        <end position="125"/>
    </location>
</feature>
<evidence type="ECO:0000256" key="1">
    <source>
        <dbReference type="ARBA" id="ARBA00004123"/>
    </source>
</evidence>
<dbReference type="SUPFAM" id="SSF53098">
    <property type="entry name" value="Ribonuclease H-like"/>
    <property type="match status" value="1"/>
</dbReference>
<dbReference type="InterPro" id="IPR012337">
    <property type="entry name" value="RNaseH-like_sf"/>
</dbReference>
<name>A0A4Y7ID18_PAPSO</name>
<proteinExistence type="predicted"/>
<evidence type="ECO:0000256" key="3">
    <source>
        <dbReference type="ARBA" id="ARBA00022723"/>
    </source>
</evidence>
<dbReference type="GO" id="GO:0046983">
    <property type="term" value="F:protein dimerization activity"/>
    <property type="evidence" value="ECO:0007669"/>
    <property type="project" value="InterPro"/>
</dbReference>
<reference evidence="12 13" key="1">
    <citation type="journal article" date="2018" name="Science">
        <title>The opium poppy genome and morphinan production.</title>
        <authorList>
            <person name="Guo L."/>
            <person name="Winzer T."/>
            <person name="Yang X."/>
            <person name="Li Y."/>
            <person name="Ning Z."/>
            <person name="He Z."/>
            <person name="Teodor R."/>
            <person name="Lu Y."/>
            <person name="Bowser T.A."/>
            <person name="Graham I.A."/>
            <person name="Ye K."/>
        </authorList>
    </citation>
    <scope>NUCLEOTIDE SEQUENCE [LARGE SCALE GENOMIC DNA]</scope>
    <source>
        <strain evidence="13">cv. HN1</strain>
        <tissue evidence="12">Leaves</tissue>
    </source>
</reference>
<keyword evidence="8" id="KW-0804">Transcription</keyword>
<evidence type="ECO:0000256" key="8">
    <source>
        <dbReference type="ARBA" id="ARBA00023163"/>
    </source>
</evidence>
<dbReference type="InterPro" id="IPR052035">
    <property type="entry name" value="ZnF_BED_domain_contain"/>
</dbReference>
<dbReference type="Pfam" id="PF05699">
    <property type="entry name" value="Dimer_Tnp_hAT"/>
    <property type="match status" value="1"/>
</dbReference>
<dbReference type="GO" id="GO:0005634">
    <property type="term" value="C:nucleus"/>
    <property type="evidence" value="ECO:0007669"/>
    <property type="project" value="UniProtKB-SubCell"/>
</dbReference>
<organism evidence="12 13">
    <name type="scientific">Papaver somniferum</name>
    <name type="common">Opium poppy</name>
    <dbReference type="NCBI Taxonomy" id="3469"/>
    <lineage>
        <taxon>Eukaryota</taxon>
        <taxon>Viridiplantae</taxon>
        <taxon>Streptophyta</taxon>
        <taxon>Embryophyta</taxon>
        <taxon>Tracheophyta</taxon>
        <taxon>Spermatophyta</taxon>
        <taxon>Magnoliopsida</taxon>
        <taxon>Ranunculales</taxon>
        <taxon>Papaveraceae</taxon>
        <taxon>Papaveroideae</taxon>
        <taxon>Papaver</taxon>
    </lineage>
</organism>
<accession>A0A4Y7ID18</accession>
<evidence type="ECO:0000256" key="6">
    <source>
        <dbReference type="ARBA" id="ARBA00023015"/>
    </source>
</evidence>
<dbReference type="InterPro" id="IPR008906">
    <property type="entry name" value="HATC_C_dom"/>
</dbReference>
<keyword evidence="9" id="KW-0539">Nucleus</keyword>
<keyword evidence="6" id="KW-0805">Transcription regulation</keyword>
<keyword evidence="7" id="KW-0238">DNA-binding</keyword>
<keyword evidence="13" id="KW-1185">Reference proteome</keyword>
<comment type="subunit">
    <text evidence="2">Homodimer.</text>
</comment>
<keyword evidence="4 10" id="KW-0863">Zinc-finger</keyword>
<dbReference type="InterPro" id="IPR003656">
    <property type="entry name" value="Znf_BED"/>
</dbReference>
<keyword evidence="3" id="KW-0479">Metal-binding</keyword>
<evidence type="ECO:0000256" key="9">
    <source>
        <dbReference type="ARBA" id="ARBA00023242"/>
    </source>
</evidence>
<keyword evidence="5" id="KW-0862">Zinc</keyword>
<evidence type="ECO:0000256" key="10">
    <source>
        <dbReference type="PROSITE-ProRule" id="PRU00027"/>
    </source>
</evidence>
<dbReference type="AlphaFoldDB" id="A0A4Y7ID18"/>
<dbReference type="GO" id="GO:0003677">
    <property type="term" value="F:DNA binding"/>
    <property type="evidence" value="ECO:0007669"/>
    <property type="project" value="UniProtKB-KW"/>
</dbReference>
<dbReference type="PANTHER" id="PTHR46481:SF11">
    <property type="entry name" value="ZINC FINGER BED DOMAIN-CONTAINING PROTEIN RICESLEEPER 2-LIKE"/>
    <property type="match status" value="1"/>
</dbReference>
<dbReference type="STRING" id="3469.A0A4Y7ID18"/>
<evidence type="ECO:0000256" key="7">
    <source>
        <dbReference type="ARBA" id="ARBA00023125"/>
    </source>
</evidence>
<dbReference type="PANTHER" id="PTHR46481">
    <property type="entry name" value="ZINC FINGER BED DOMAIN-CONTAINING PROTEIN 4"/>
    <property type="match status" value="1"/>
</dbReference>
<gene>
    <name evidence="12" type="ORF">C5167_038862</name>
</gene>
<evidence type="ECO:0000313" key="13">
    <source>
        <dbReference type="Proteomes" id="UP000316621"/>
    </source>
</evidence>
<evidence type="ECO:0000256" key="2">
    <source>
        <dbReference type="ARBA" id="ARBA00011738"/>
    </source>
</evidence>
<dbReference type="PROSITE" id="PS50808">
    <property type="entry name" value="ZF_BED"/>
    <property type="match status" value="2"/>
</dbReference>
<dbReference type="Pfam" id="PF14372">
    <property type="entry name" value="hAT-like_RNase-H"/>
    <property type="match status" value="1"/>
</dbReference>
<protein>
    <recommendedName>
        <fullName evidence="11">BED-type domain-containing protein</fullName>
    </recommendedName>
</protein>
<dbReference type="InterPro" id="IPR036236">
    <property type="entry name" value="Znf_C2H2_sf"/>
</dbReference>
<evidence type="ECO:0000256" key="5">
    <source>
        <dbReference type="ARBA" id="ARBA00022833"/>
    </source>
</evidence>
<dbReference type="SUPFAM" id="SSF57667">
    <property type="entry name" value="beta-beta-alpha zinc fingers"/>
    <property type="match status" value="2"/>
</dbReference>